<proteinExistence type="predicted"/>
<keyword evidence="3" id="KW-1185">Reference proteome</keyword>
<comment type="caution">
    <text evidence="2">The sequence shown here is derived from an EMBL/GenBank/DDBJ whole genome shotgun (WGS) entry which is preliminary data.</text>
</comment>
<evidence type="ECO:0008006" key="4">
    <source>
        <dbReference type="Google" id="ProtNLM"/>
    </source>
</evidence>
<keyword evidence="1" id="KW-1133">Transmembrane helix</keyword>
<evidence type="ECO:0000313" key="3">
    <source>
        <dbReference type="Proteomes" id="UP000277570"/>
    </source>
</evidence>
<evidence type="ECO:0000313" key="2">
    <source>
        <dbReference type="EMBL" id="VDG72437.1"/>
    </source>
</evidence>
<sequence length="175" mass="21306">MNKVLIIRSCNNAVIDDLLKYIYINYYSNELEIYCMVQENICEIISNKYRNLKIIKVENGRFDFNRYRKNRKLFNELKAKKFDCIFIPSSYNDFYGFEEVFMIASTLKTDKVLLFNVNNKIFYKKIYFFKEFAIKYIINIFYIINVPIIIIFVIIVYSIFKVFYLLKKYIKKLIC</sequence>
<reference evidence="2 3" key="1">
    <citation type="submission" date="2018-11" db="EMBL/GenBank/DDBJ databases">
        <authorList>
            <consortium name="Pathogen Informatics"/>
        </authorList>
    </citation>
    <scope>NUCLEOTIDE SEQUENCE [LARGE SCALE GENOMIC DNA]</scope>
    <source>
        <strain evidence="2 3">NCTC10913</strain>
    </source>
</reference>
<dbReference type="Proteomes" id="UP000277570">
    <property type="component" value="Unassembled WGS sequence"/>
</dbReference>
<protein>
    <recommendedName>
        <fullName evidence="4">Glycosyltransferase</fullName>
    </recommendedName>
</protein>
<keyword evidence="1" id="KW-0472">Membrane</keyword>
<dbReference type="RefSeq" id="WP_125148976.1">
    <property type="nucleotide sequence ID" value="NZ_UYIN01000009.1"/>
</dbReference>
<keyword evidence="1" id="KW-0812">Transmembrane</keyword>
<gene>
    <name evidence="2" type="ORF">NCTC10913_02761</name>
</gene>
<dbReference type="EMBL" id="UYIN01000009">
    <property type="protein sequence ID" value="VDG72437.1"/>
    <property type="molecule type" value="Genomic_DNA"/>
</dbReference>
<name>A0ABY6SUZ1_9CLOT</name>
<evidence type="ECO:0000256" key="1">
    <source>
        <dbReference type="SAM" id="Phobius"/>
    </source>
</evidence>
<accession>A0ABY6SUZ1</accession>
<feature type="transmembrane region" description="Helical" evidence="1">
    <location>
        <begin position="140"/>
        <end position="166"/>
    </location>
</feature>
<organism evidence="2 3">
    <name type="scientific">Clostridium carnis</name>
    <dbReference type="NCBI Taxonomy" id="1530"/>
    <lineage>
        <taxon>Bacteria</taxon>
        <taxon>Bacillati</taxon>
        <taxon>Bacillota</taxon>
        <taxon>Clostridia</taxon>
        <taxon>Eubacteriales</taxon>
        <taxon>Clostridiaceae</taxon>
        <taxon>Clostridium</taxon>
    </lineage>
</organism>